<evidence type="ECO:0000256" key="4">
    <source>
        <dbReference type="ARBA" id="ARBA00022691"/>
    </source>
</evidence>
<keyword evidence="2 6" id="KW-0489">Methyltransferase</keyword>
<dbReference type="SUPFAM" id="SSF53335">
    <property type="entry name" value="S-adenosyl-L-methionine-dependent methyltransferases"/>
    <property type="match status" value="2"/>
</dbReference>
<dbReference type="Pfam" id="PF01555">
    <property type="entry name" value="N6_N4_Mtase"/>
    <property type="match status" value="1"/>
</dbReference>
<dbReference type="OrthoDB" id="9773060at2"/>
<evidence type="ECO:0000256" key="1">
    <source>
        <dbReference type="ARBA" id="ARBA00006594"/>
    </source>
</evidence>
<keyword evidence="3" id="KW-0808">Transferase</keyword>
<name>A0A1H0XLK5_9MICC</name>
<dbReference type="Proteomes" id="UP000181917">
    <property type="component" value="Unassembled WGS sequence"/>
</dbReference>
<dbReference type="STRING" id="37928.SAMN04489742_0154"/>
<accession>A0A1H0XLK5</accession>
<dbReference type="PROSITE" id="PS00092">
    <property type="entry name" value="N6_MTASE"/>
    <property type="match status" value="1"/>
</dbReference>
<comment type="similarity">
    <text evidence="1">Belongs to the N(4)/N(6)-methyltransferase family.</text>
</comment>
<dbReference type="InterPro" id="IPR002295">
    <property type="entry name" value="N4/N6-MTase_EcoPI_Mod-like"/>
</dbReference>
<evidence type="ECO:0000313" key="6">
    <source>
        <dbReference type="EMBL" id="SDQ03711.1"/>
    </source>
</evidence>
<dbReference type="Gene3D" id="3.40.50.150">
    <property type="entry name" value="Vaccinia Virus protein VP39"/>
    <property type="match status" value="2"/>
</dbReference>
<evidence type="ECO:0000256" key="2">
    <source>
        <dbReference type="ARBA" id="ARBA00022603"/>
    </source>
</evidence>
<feature type="domain" description="DNA methylase N-4/N-6" evidence="5">
    <location>
        <begin position="44"/>
        <end position="106"/>
    </location>
</feature>
<sequence>MSLTSSQEQPTTDEQLNALLLETGGAAQRPIPFEAAASKGSSAYQVHTYPTKVPPGAIEPFILASTEPDAIVLDPFCGSGMTGLAALNTGRRALMSDLAPGAVHLAHNHSHPVPATALEAAMVLLMRATNELEKTLYASDCPTCGRLDLMRHMVWSDVHPCSACGHAMRVWDQRSESGSTSRTLTCEACGHNQSRSGIRGVSTEPAEKAVACTSCRKLQRGPANGRDVELLATLLHKPVRHWIPKVALGPEREMYRRSALHLRNINEVADFWNHRSQLALTELWHYITTQADKSVQSALKFAFTNTAWHSTRMRRYNAYGGQRPLTGTLYIPQLVAEGNVFEIFRHQVAQVSRFYSTHPARDGLQQGSALARRSSATDLSWLPNGSIDYVFTDPPFGANLFYGDCNVVWESWLGDVTDLAEEIVVNRSLPTTSGGKTLDDYEKLLARSFGEVRRVLAPGARASVVFHNADDKVWSALLGATDHAGLVQTDVSVLDKVQRSMKGYKGRSGAELVPFYDLVITFTAGARPQTGRLEGAGEIALEAIRQHLGNLPAGQNADTTRQRSLEYLYSLSIGAVIANDANPTGLSFKALEDLLKRELIAEGNFYYLPA</sequence>
<organism evidence="6 7">
    <name type="scientific">Crystallibacter crystallopoietes</name>
    <dbReference type="NCBI Taxonomy" id="37928"/>
    <lineage>
        <taxon>Bacteria</taxon>
        <taxon>Bacillati</taxon>
        <taxon>Actinomycetota</taxon>
        <taxon>Actinomycetes</taxon>
        <taxon>Micrococcales</taxon>
        <taxon>Micrococcaceae</taxon>
        <taxon>Crystallibacter</taxon>
    </lineage>
</organism>
<keyword evidence="7" id="KW-1185">Reference proteome</keyword>
<gene>
    <name evidence="6" type="ORF">SAMN04489742_0154</name>
</gene>
<proteinExistence type="inferred from homology"/>
<dbReference type="AlphaFoldDB" id="A0A1H0XLK5"/>
<dbReference type="InterPro" id="IPR002052">
    <property type="entry name" value="DNA_methylase_N6_adenine_CS"/>
</dbReference>
<dbReference type="EMBL" id="FNKH01000001">
    <property type="protein sequence ID" value="SDQ03711.1"/>
    <property type="molecule type" value="Genomic_DNA"/>
</dbReference>
<evidence type="ECO:0000259" key="5">
    <source>
        <dbReference type="Pfam" id="PF01555"/>
    </source>
</evidence>
<dbReference type="GO" id="GO:0003677">
    <property type="term" value="F:DNA binding"/>
    <property type="evidence" value="ECO:0007669"/>
    <property type="project" value="InterPro"/>
</dbReference>
<dbReference type="InterPro" id="IPR002941">
    <property type="entry name" value="DNA_methylase_N4/N6"/>
</dbReference>
<dbReference type="GO" id="GO:0008170">
    <property type="term" value="F:N-methyltransferase activity"/>
    <property type="evidence" value="ECO:0007669"/>
    <property type="project" value="InterPro"/>
</dbReference>
<dbReference type="InterPro" id="IPR029063">
    <property type="entry name" value="SAM-dependent_MTases_sf"/>
</dbReference>
<evidence type="ECO:0000313" key="7">
    <source>
        <dbReference type="Proteomes" id="UP000181917"/>
    </source>
</evidence>
<keyword evidence="4" id="KW-0949">S-adenosyl-L-methionine</keyword>
<dbReference type="GO" id="GO:0032259">
    <property type="term" value="P:methylation"/>
    <property type="evidence" value="ECO:0007669"/>
    <property type="project" value="UniProtKB-KW"/>
</dbReference>
<protein>
    <submittedName>
        <fullName evidence="6">DNA methylase</fullName>
    </submittedName>
</protein>
<dbReference type="PRINTS" id="PR00506">
    <property type="entry name" value="D21N6MTFRASE"/>
</dbReference>
<reference evidence="6 7" key="1">
    <citation type="submission" date="2016-10" db="EMBL/GenBank/DDBJ databases">
        <authorList>
            <person name="de Groot N.N."/>
        </authorList>
    </citation>
    <scope>NUCLEOTIDE SEQUENCE [LARGE SCALE GENOMIC DNA]</scope>
    <source>
        <strain evidence="6 7">DSM 20117</strain>
    </source>
</reference>
<evidence type="ECO:0000256" key="3">
    <source>
        <dbReference type="ARBA" id="ARBA00022679"/>
    </source>
</evidence>